<name>A0ABP0MJ27_9DINO</name>
<feature type="compositionally biased region" description="Basic residues" evidence="1">
    <location>
        <begin position="22"/>
        <end position="31"/>
    </location>
</feature>
<protein>
    <submittedName>
        <fullName evidence="2">Uncharacterized protein</fullName>
    </submittedName>
</protein>
<evidence type="ECO:0000313" key="3">
    <source>
        <dbReference type="Proteomes" id="UP001642484"/>
    </source>
</evidence>
<feature type="compositionally biased region" description="Basic residues" evidence="1">
    <location>
        <begin position="199"/>
        <end position="217"/>
    </location>
</feature>
<keyword evidence="3" id="KW-1185">Reference proteome</keyword>
<accession>A0ABP0MJ27</accession>
<comment type="caution">
    <text evidence="2">The sequence shown here is derived from an EMBL/GenBank/DDBJ whole genome shotgun (WGS) entry which is preliminary data.</text>
</comment>
<gene>
    <name evidence="2" type="ORF">CCMP2556_LOCUS26134</name>
</gene>
<feature type="compositionally biased region" description="Polar residues" evidence="1">
    <location>
        <begin position="168"/>
        <end position="180"/>
    </location>
</feature>
<organism evidence="2 3">
    <name type="scientific">Durusdinium trenchii</name>
    <dbReference type="NCBI Taxonomy" id="1381693"/>
    <lineage>
        <taxon>Eukaryota</taxon>
        <taxon>Sar</taxon>
        <taxon>Alveolata</taxon>
        <taxon>Dinophyceae</taxon>
        <taxon>Suessiales</taxon>
        <taxon>Symbiodiniaceae</taxon>
        <taxon>Durusdinium</taxon>
    </lineage>
</organism>
<feature type="compositionally biased region" description="Basic residues" evidence="1">
    <location>
        <begin position="1"/>
        <end position="11"/>
    </location>
</feature>
<sequence>MKKAQKKRALKQKVESEPEGKKGKKDKAKKKEKAEEEAVEVSPEERETMAKAAVAEIRQGVTQAGMQKAGCPFVPADWAEKYKPVLGPYKQFLKEHAEDFVLVTEKNGDFIIRLRDQLDPPSIPNKKDWEKQLLKAWMGYCQAVPREERDFRGSFLAALPKAALATAHSGSPKVSPQSPILSPKSPGLSFAEPSLPKGILKKGKRTAGAKGTKKAKT</sequence>
<reference evidence="2 3" key="1">
    <citation type="submission" date="2024-02" db="EMBL/GenBank/DDBJ databases">
        <authorList>
            <person name="Chen Y."/>
            <person name="Shah S."/>
            <person name="Dougan E. K."/>
            <person name="Thang M."/>
            <person name="Chan C."/>
        </authorList>
    </citation>
    <scope>NUCLEOTIDE SEQUENCE [LARGE SCALE GENOMIC DNA]</scope>
</reference>
<feature type="region of interest" description="Disordered" evidence="1">
    <location>
        <begin position="1"/>
        <end position="47"/>
    </location>
</feature>
<evidence type="ECO:0000256" key="1">
    <source>
        <dbReference type="SAM" id="MobiDB-lite"/>
    </source>
</evidence>
<feature type="region of interest" description="Disordered" evidence="1">
    <location>
        <begin position="168"/>
        <end position="217"/>
    </location>
</feature>
<evidence type="ECO:0000313" key="2">
    <source>
        <dbReference type="EMBL" id="CAK9051492.1"/>
    </source>
</evidence>
<proteinExistence type="predicted"/>
<dbReference type="Proteomes" id="UP001642484">
    <property type="component" value="Unassembled WGS sequence"/>
</dbReference>
<dbReference type="EMBL" id="CAXAMN010017914">
    <property type="protein sequence ID" value="CAK9051492.1"/>
    <property type="molecule type" value="Genomic_DNA"/>
</dbReference>
<feature type="compositionally biased region" description="Basic and acidic residues" evidence="1">
    <location>
        <begin position="12"/>
        <end position="21"/>
    </location>
</feature>